<keyword evidence="7 9" id="KW-0472">Membrane</keyword>
<evidence type="ECO:0000256" key="3">
    <source>
        <dbReference type="ARBA" id="ARBA00022448"/>
    </source>
</evidence>
<feature type="region of interest" description="Disordered" evidence="8">
    <location>
        <begin position="13"/>
        <end position="49"/>
    </location>
</feature>
<organism evidence="10 11">
    <name type="scientific">Streptomyces albus</name>
    <dbReference type="NCBI Taxonomy" id="1888"/>
    <lineage>
        <taxon>Bacteria</taxon>
        <taxon>Bacillati</taxon>
        <taxon>Actinomycetota</taxon>
        <taxon>Actinomycetes</taxon>
        <taxon>Kitasatosporales</taxon>
        <taxon>Streptomycetaceae</taxon>
        <taxon>Streptomyces</taxon>
    </lineage>
</organism>
<dbReference type="RefSeq" id="WP_031175169.1">
    <property type="nucleotide sequence ID" value="NZ_BBQG01000010.1"/>
</dbReference>
<feature type="transmembrane region" description="Helical" evidence="9">
    <location>
        <begin position="453"/>
        <end position="477"/>
    </location>
</feature>
<feature type="transmembrane region" description="Helical" evidence="9">
    <location>
        <begin position="220"/>
        <end position="237"/>
    </location>
</feature>
<dbReference type="PROSITE" id="PS01116">
    <property type="entry name" value="XANTH_URACIL_PERMASE"/>
    <property type="match status" value="1"/>
</dbReference>
<dbReference type="InterPro" id="IPR017588">
    <property type="entry name" value="UacT-like"/>
</dbReference>
<dbReference type="NCBIfam" id="TIGR00801">
    <property type="entry name" value="ncs2"/>
    <property type="match status" value="1"/>
</dbReference>
<dbReference type="EMBL" id="RCIY01000120">
    <property type="protein sequence ID" value="TGG74701.1"/>
    <property type="molecule type" value="Genomic_DNA"/>
</dbReference>
<feature type="transmembrane region" description="Helical" evidence="9">
    <location>
        <begin position="367"/>
        <end position="390"/>
    </location>
</feature>
<keyword evidence="5 9" id="KW-0812">Transmembrane</keyword>
<feature type="compositionally biased region" description="Low complexity" evidence="8">
    <location>
        <begin position="28"/>
        <end position="49"/>
    </location>
</feature>
<evidence type="ECO:0000256" key="6">
    <source>
        <dbReference type="ARBA" id="ARBA00022989"/>
    </source>
</evidence>
<dbReference type="Proteomes" id="UP000298111">
    <property type="component" value="Unassembled WGS sequence"/>
</dbReference>
<dbReference type="GO" id="GO:0042907">
    <property type="term" value="F:xanthine transmembrane transporter activity"/>
    <property type="evidence" value="ECO:0007669"/>
    <property type="project" value="TreeGrafter"/>
</dbReference>
<feature type="region of interest" description="Disordered" evidence="8">
    <location>
        <begin position="507"/>
        <end position="558"/>
    </location>
</feature>
<dbReference type="NCBIfam" id="NF037981">
    <property type="entry name" value="NCS2_1"/>
    <property type="match status" value="1"/>
</dbReference>
<dbReference type="AlphaFoldDB" id="A0A8H1L3N2"/>
<feature type="transmembrane region" description="Helical" evidence="9">
    <location>
        <begin position="180"/>
        <end position="200"/>
    </location>
</feature>
<evidence type="ECO:0000256" key="8">
    <source>
        <dbReference type="SAM" id="MobiDB-lite"/>
    </source>
</evidence>
<feature type="transmembrane region" description="Helical" evidence="9">
    <location>
        <begin position="154"/>
        <end position="173"/>
    </location>
</feature>
<dbReference type="GeneID" id="75185461"/>
<keyword evidence="3" id="KW-0813">Transport</keyword>
<accession>A0A8H1L3N2</accession>
<evidence type="ECO:0000256" key="5">
    <source>
        <dbReference type="ARBA" id="ARBA00022692"/>
    </source>
</evidence>
<comment type="subcellular location">
    <subcellularLocation>
        <location evidence="1">Cell membrane</location>
        <topology evidence="1">Multi-pass membrane protein</topology>
    </subcellularLocation>
</comment>
<dbReference type="InterPro" id="IPR006042">
    <property type="entry name" value="Xan_ur_permease"/>
</dbReference>
<gene>
    <name evidence="10" type="ORF">D8771_34470</name>
</gene>
<evidence type="ECO:0000313" key="11">
    <source>
        <dbReference type="Proteomes" id="UP000298111"/>
    </source>
</evidence>
<feature type="transmembrane region" description="Helical" evidence="9">
    <location>
        <begin position="396"/>
        <end position="416"/>
    </location>
</feature>
<dbReference type="GO" id="GO:0005886">
    <property type="term" value="C:plasma membrane"/>
    <property type="evidence" value="ECO:0007669"/>
    <property type="project" value="UniProtKB-SubCell"/>
</dbReference>
<evidence type="ECO:0000256" key="4">
    <source>
        <dbReference type="ARBA" id="ARBA00022475"/>
    </source>
</evidence>
<name>A0A8H1L3N2_9ACTN</name>
<dbReference type="Pfam" id="PF00860">
    <property type="entry name" value="Xan_ur_permease"/>
    <property type="match status" value="1"/>
</dbReference>
<dbReference type="PANTHER" id="PTHR42810:SF4">
    <property type="entry name" value="URIC ACID TRANSPORTER UACT"/>
    <property type="match status" value="1"/>
</dbReference>
<feature type="transmembrane region" description="Helical" evidence="9">
    <location>
        <begin position="71"/>
        <end position="90"/>
    </location>
</feature>
<evidence type="ECO:0000313" key="10">
    <source>
        <dbReference type="EMBL" id="TGG74701.1"/>
    </source>
</evidence>
<evidence type="ECO:0000256" key="7">
    <source>
        <dbReference type="ARBA" id="ARBA00023136"/>
    </source>
</evidence>
<dbReference type="NCBIfam" id="TIGR03173">
    <property type="entry name" value="pbuX"/>
    <property type="match status" value="1"/>
</dbReference>
<keyword evidence="4" id="KW-1003">Cell membrane</keyword>
<comment type="similarity">
    <text evidence="2">Belongs to the nucleobase:cation symporter-2 (NCS2) (TC 2.A.40) family.</text>
</comment>
<evidence type="ECO:0000256" key="9">
    <source>
        <dbReference type="SAM" id="Phobius"/>
    </source>
</evidence>
<reference evidence="10 11" key="1">
    <citation type="submission" date="2018-10" db="EMBL/GenBank/DDBJ databases">
        <title>Isolation of pseudouridimycin from Streptomyces albus DSM 40763.</title>
        <authorList>
            <person name="Rosenqvist P."/>
            <person name="Metsae-Ketelae M."/>
            <person name="Virta P."/>
        </authorList>
    </citation>
    <scope>NUCLEOTIDE SEQUENCE [LARGE SCALE GENOMIC DNA]</scope>
    <source>
        <strain evidence="10 11">DSM 40763</strain>
    </source>
</reference>
<sequence>MVTVRSVRDRFRRRNHEAAEESGNFDITAATTAGTTAGPAPGKAAGGPRRAAVDAVPPVWRLAVYGTQHVLAFYAGAMVMPLLVAQGLGLSGPDQAMVVNASLLACGLATVLQSAGLPGVGIRLPVVQGPATSAVPTLISAGLAAGGAHAGLPTVFGAVIAAGLALFLVAPVFSKLVRFFPPLVTGTIVTVVGVTLLAVAARQVGGGDPQARSFGSPEHLGLAGATLLVVVLVSRFSRGFAATVAVLVGLAAGTVLAVTTGHADFSGTGRSQWFGMTEPLHFGAPRWDTAAVLSLSLVMVVIAVESIGQFFAVGRIVGRDVGERDVVRALRADGLGTVFAGLLNSFPSTVFSQNVGLIQLTRVRSRWVVVASGVLMVALGLMPRVGAVIAAMPTSVLGGATIVLFGTIAVVGVQILAQADLGDRHSTLVVAVSLGVGFLPTVYPQFAERLPGAHLHVIFESGIILGSITAVLLNLLFHHLRLPWQQETPTRVPAPPVDGAAHRMQHEVAGPTGPNADPGADTGEEGASPVPGVADETAAPAGGPATAAGVPPPARPPA</sequence>
<feature type="transmembrane region" description="Helical" evidence="9">
    <location>
        <begin position="428"/>
        <end position="447"/>
    </location>
</feature>
<dbReference type="InterPro" id="IPR006043">
    <property type="entry name" value="NCS2"/>
</dbReference>
<dbReference type="PANTHER" id="PTHR42810">
    <property type="entry name" value="PURINE PERMEASE C1399.01C-RELATED"/>
    <property type="match status" value="1"/>
</dbReference>
<keyword evidence="6 9" id="KW-1133">Transmembrane helix</keyword>
<evidence type="ECO:0000256" key="2">
    <source>
        <dbReference type="ARBA" id="ARBA00008821"/>
    </source>
</evidence>
<evidence type="ECO:0000256" key="1">
    <source>
        <dbReference type="ARBA" id="ARBA00004651"/>
    </source>
</evidence>
<protein>
    <submittedName>
        <fullName evidence="10">Purine permease</fullName>
    </submittedName>
</protein>
<proteinExistence type="inferred from homology"/>
<feature type="transmembrane region" description="Helical" evidence="9">
    <location>
        <begin position="244"/>
        <end position="263"/>
    </location>
</feature>
<feature type="compositionally biased region" description="Low complexity" evidence="8">
    <location>
        <begin position="538"/>
        <end position="549"/>
    </location>
</feature>
<comment type="caution">
    <text evidence="10">The sequence shown here is derived from an EMBL/GenBank/DDBJ whole genome shotgun (WGS) entry which is preliminary data.</text>
</comment>
<feature type="transmembrane region" description="Helical" evidence="9">
    <location>
        <begin position="290"/>
        <end position="314"/>
    </location>
</feature>